<dbReference type="EMBL" id="JAOPKA010000013">
    <property type="protein sequence ID" value="MCU4743201.1"/>
    <property type="molecule type" value="Genomic_DNA"/>
</dbReference>
<dbReference type="InterPro" id="IPR026045">
    <property type="entry name" value="Ferric-bd"/>
</dbReference>
<organism evidence="3 4">
    <name type="scientific">Natronoglomus mannanivorans</name>
    <dbReference type="NCBI Taxonomy" id="2979990"/>
    <lineage>
        <taxon>Archaea</taxon>
        <taxon>Methanobacteriati</taxon>
        <taxon>Methanobacteriota</taxon>
        <taxon>Stenosarchaea group</taxon>
        <taxon>Halobacteria</taxon>
        <taxon>Halobacteriales</taxon>
        <taxon>Natrialbaceae</taxon>
        <taxon>Natronoglomus</taxon>
    </lineage>
</organism>
<accession>A0AAP2Z0X2</accession>
<dbReference type="Pfam" id="PF01547">
    <property type="entry name" value="SBP_bac_1"/>
    <property type="match status" value="1"/>
</dbReference>
<dbReference type="RefSeq" id="WP_338005015.1">
    <property type="nucleotide sequence ID" value="NZ_JAOPKA010000013.1"/>
</dbReference>
<reference evidence="3" key="1">
    <citation type="submission" date="2022-09" db="EMBL/GenBank/DDBJ databases">
        <title>Enrichment on poylsaccharides allowed isolation of novel metabolic and taxonomic groups of Haloarchaea.</title>
        <authorList>
            <person name="Sorokin D.Y."/>
            <person name="Elcheninov A.G."/>
            <person name="Khizhniak T.V."/>
            <person name="Kolganova T.V."/>
            <person name="Kublanov I.V."/>
        </authorList>
    </citation>
    <scope>NUCLEOTIDE SEQUENCE</scope>
    <source>
        <strain evidence="3">AArc-xg1-1</strain>
    </source>
</reference>
<feature type="region of interest" description="Disordered" evidence="2">
    <location>
        <begin position="32"/>
        <end position="88"/>
    </location>
</feature>
<gene>
    <name evidence="3" type="ORF">OB960_17580</name>
</gene>
<evidence type="ECO:0000256" key="1">
    <source>
        <dbReference type="ARBA" id="ARBA00022729"/>
    </source>
</evidence>
<dbReference type="PANTHER" id="PTHR30006">
    <property type="entry name" value="THIAMINE-BINDING PERIPLASMIC PROTEIN-RELATED"/>
    <property type="match status" value="1"/>
</dbReference>
<dbReference type="PANTHER" id="PTHR30006:SF24">
    <property type="entry name" value="SLL0237 PROTEIN"/>
    <property type="match status" value="1"/>
</dbReference>
<evidence type="ECO:0000256" key="2">
    <source>
        <dbReference type="SAM" id="MobiDB-lite"/>
    </source>
</evidence>
<keyword evidence="1" id="KW-0732">Signal</keyword>
<protein>
    <submittedName>
        <fullName evidence="3">Extracellular solute-binding protein</fullName>
    </submittedName>
</protein>
<dbReference type="PROSITE" id="PS51318">
    <property type="entry name" value="TAT"/>
    <property type="match status" value="1"/>
</dbReference>
<dbReference type="Proteomes" id="UP001321018">
    <property type="component" value="Unassembled WGS sequence"/>
</dbReference>
<comment type="caution">
    <text evidence="3">The sequence shown here is derived from an EMBL/GenBank/DDBJ whole genome shotgun (WGS) entry which is preliminary data.</text>
</comment>
<dbReference type="Gene3D" id="3.40.190.10">
    <property type="entry name" value="Periplasmic binding protein-like II"/>
    <property type="match status" value="2"/>
</dbReference>
<proteinExistence type="predicted"/>
<name>A0AAP2Z0X2_9EURY</name>
<dbReference type="InterPro" id="IPR006059">
    <property type="entry name" value="SBP"/>
</dbReference>
<dbReference type="PIRSF" id="PIRSF002825">
    <property type="entry name" value="CfbpA"/>
    <property type="match status" value="1"/>
</dbReference>
<dbReference type="InterPro" id="IPR006311">
    <property type="entry name" value="TAT_signal"/>
</dbReference>
<feature type="compositionally biased region" description="Gly residues" evidence="2">
    <location>
        <begin position="51"/>
        <end position="64"/>
    </location>
</feature>
<feature type="compositionally biased region" description="Acidic residues" evidence="2">
    <location>
        <begin position="38"/>
        <end position="50"/>
    </location>
</feature>
<dbReference type="SUPFAM" id="SSF53850">
    <property type="entry name" value="Periplasmic binding protein-like II"/>
    <property type="match status" value="1"/>
</dbReference>
<evidence type="ECO:0000313" key="3">
    <source>
        <dbReference type="EMBL" id="MCU4743201.1"/>
    </source>
</evidence>
<sequence>MERDNDDPIPARFPIDRRRFLAATGTAIGAAGFAGCLSDDDGDGDGDDGNGDGGNGDDGNGADGNGDSDGTEYADITPEGTSWEDLPDLEGSLTIYSGRRESQIGPVLRDIEDYYDGLELDIRFDDNETHLTTILEEGQNSPADIFYTQDSGTLGALAREGRTSSLPDDVIETVPESWRDTDGTWTGVSGRVRCIAYNTDTWDPEDLPDDIFAYADDERFEDDMGWRVDSGSYLSWVRALMIEHGEEFTREYLTDMEDAGVTHYEGGSTTPNAIAAGEVGVGFVNHYYVGRVMDDQPDAPINVTYTDGDLGSLFNVSGTAVLDSSDEQELARNFIRHLLGSEGQQFFVETNREYAVIPGVEYDHEDVPQLEEINYPEFDLNQLADIEPAVDLLREVGIR</sequence>
<dbReference type="AlphaFoldDB" id="A0AAP2Z0X2"/>
<evidence type="ECO:0000313" key="4">
    <source>
        <dbReference type="Proteomes" id="UP001321018"/>
    </source>
</evidence>